<dbReference type="GO" id="GO:0005737">
    <property type="term" value="C:cytoplasm"/>
    <property type="evidence" value="ECO:0007669"/>
    <property type="project" value="TreeGrafter"/>
</dbReference>
<accession>A0A5A4U6T0</accession>
<dbReference type="Gene3D" id="3.90.550.10">
    <property type="entry name" value="Spore Coat Polysaccharide Biosynthesis Protein SpsA, Chain A"/>
    <property type="match status" value="1"/>
</dbReference>
<dbReference type="AlphaFoldDB" id="A0A5A4U6T0"/>
<dbReference type="PANTHER" id="PTHR19288:SF46">
    <property type="entry name" value="HALOACID DEHALOGENASE-LIKE HYDROLASE DOMAIN-CONTAINING PROTEIN 2"/>
    <property type="match status" value="1"/>
</dbReference>
<dbReference type="GO" id="GO:0046872">
    <property type="term" value="F:metal ion binding"/>
    <property type="evidence" value="ECO:0007669"/>
    <property type="project" value="UniProtKB-KW"/>
</dbReference>
<sequence length="501" mass="56492">MIGVILAAGVGSRLRPITNEKPKCLVTVAGKSILDYQLDAYRNAGINRVYIIVGYEGDKIRNHCKHIRDINITIIENDIYEDTNNMYSLYLLKKNIYGKPFILNNADLVVCNNLVKGLISDYRDNLIAVDVGLYNEESMKVSVNEENKICDISKKIDKINSYGCSIDFYKFSSKSSEIFFDEMERIIVLEGNRKDWTEIAMQRLLKKGVLNFEVYNIEKMPWVEIDNYDDLAMADEIFSQLSRSIMDYKCYCFDLDGTVYVGDNVFSNVISSINMLSDANKTICFLSNNSSKSKRDYLRKLSNMGVKCSLDNINLSTDSVINFLHDVSAKKIYVLGTKSLQKDIIDAGFELCSYKPDFVIVGYDSELTYSKLKDACRLINSGVDYIATHCDIFCPSEYGPLPDAGGILDMLTITTGVKPYKIFGKPNTDLIDNIHKSTNIAKKDMLMIGDRLYTDIKMAVDAGVDSVLVLSGDTKRDQVENSDIKPTYIIKEFALCSGDIK</sequence>
<keyword evidence="2" id="KW-0460">Magnesium</keyword>
<dbReference type="InterPro" id="IPR036412">
    <property type="entry name" value="HAD-like_sf"/>
</dbReference>
<dbReference type="GO" id="GO:0016791">
    <property type="term" value="F:phosphatase activity"/>
    <property type="evidence" value="ECO:0007669"/>
    <property type="project" value="TreeGrafter"/>
</dbReference>
<organism evidence="4">
    <name type="scientific">Escherichia albertii</name>
    <dbReference type="NCBI Taxonomy" id="208962"/>
    <lineage>
        <taxon>Bacteria</taxon>
        <taxon>Pseudomonadati</taxon>
        <taxon>Pseudomonadota</taxon>
        <taxon>Gammaproteobacteria</taxon>
        <taxon>Enterobacterales</taxon>
        <taxon>Enterobacteriaceae</taxon>
        <taxon>Escherichia</taxon>
    </lineage>
</organism>
<dbReference type="Pfam" id="PF13242">
    <property type="entry name" value="Hydrolase_like"/>
    <property type="match status" value="1"/>
</dbReference>
<dbReference type="RefSeq" id="WP_059278695.1">
    <property type="nucleotide sequence ID" value="NZ_BBVN01000020.1"/>
</dbReference>
<dbReference type="PANTHER" id="PTHR19288">
    <property type="entry name" value="4-NITROPHENYLPHOSPHATASE-RELATED"/>
    <property type="match status" value="1"/>
</dbReference>
<dbReference type="GO" id="GO:0016779">
    <property type="term" value="F:nucleotidyltransferase activity"/>
    <property type="evidence" value="ECO:0007669"/>
    <property type="project" value="UniProtKB-ARBA"/>
</dbReference>
<dbReference type="SUPFAM" id="SSF53448">
    <property type="entry name" value="Nucleotide-diphospho-sugar transferases"/>
    <property type="match status" value="1"/>
</dbReference>
<dbReference type="Pfam" id="PF00483">
    <property type="entry name" value="NTP_transferase"/>
    <property type="match status" value="1"/>
</dbReference>
<dbReference type="Gene3D" id="3.40.50.1000">
    <property type="entry name" value="HAD superfamily/HAD-like"/>
    <property type="match status" value="2"/>
</dbReference>
<dbReference type="CDD" id="cd02523">
    <property type="entry name" value="PC_cytidylyltransferase"/>
    <property type="match status" value="1"/>
</dbReference>
<dbReference type="InterPro" id="IPR005835">
    <property type="entry name" value="NTP_transferase_dom"/>
</dbReference>
<dbReference type="InterPro" id="IPR029044">
    <property type="entry name" value="Nucleotide-diphossugar_trans"/>
</dbReference>
<protein>
    <submittedName>
        <fullName evidence="4">Predicted hydrolase</fullName>
    </submittedName>
</protein>
<dbReference type="Pfam" id="PF13344">
    <property type="entry name" value="Hydrolase_6"/>
    <property type="match status" value="1"/>
</dbReference>
<dbReference type="EMBL" id="LC494321">
    <property type="protein sequence ID" value="BBM62514.1"/>
    <property type="molecule type" value="Genomic_DNA"/>
</dbReference>
<dbReference type="SUPFAM" id="SSF56784">
    <property type="entry name" value="HAD-like"/>
    <property type="match status" value="1"/>
</dbReference>
<evidence type="ECO:0000256" key="2">
    <source>
        <dbReference type="ARBA" id="ARBA00022842"/>
    </source>
</evidence>
<keyword evidence="1" id="KW-0479">Metal-binding</keyword>
<evidence type="ECO:0000259" key="3">
    <source>
        <dbReference type="Pfam" id="PF00483"/>
    </source>
</evidence>
<dbReference type="InterPro" id="IPR023214">
    <property type="entry name" value="HAD_sf"/>
</dbReference>
<dbReference type="NCBIfam" id="TIGR01460">
    <property type="entry name" value="HAD-SF-IIA"/>
    <property type="match status" value="1"/>
</dbReference>
<dbReference type="InterPro" id="IPR006357">
    <property type="entry name" value="HAD-SF_hydro_IIA"/>
</dbReference>
<name>A0A5A4U6T0_ESCAL</name>
<feature type="domain" description="Nucleotidyl transferase" evidence="3">
    <location>
        <begin position="3"/>
        <end position="81"/>
    </location>
</feature>
<evidence type="ECO:0000256" key="1">
    <source>
        <dbReference type="ARBA" id="ARBA00022723"/>
    </source>
</evidence>
<keyword evidence="4" id="KW-0378">Hydrolase</keyword>
<evidence type="ECO:0000313" key="4">
    <source>
        <dbReference type="EMBL" id="BBM62514.1"/>
    </source>
</evidence>
<reference evidence="4" key="1">
    <citation type="submission" date="2019-07" db="EMBL/GenBank/DDBJ databases">
        <title>Overview of O-antigen diversity of Escherichia albertii, an emerging enteropathogen; genetic structure, serology, and development of O-genotyping method.</title>
        <authorList>
            <person name="Ooka T."/>
            <person name="Seto K."/>
            <person name="Ogura Y."/>
            <person name="Iguchi A."/>
            <person name="Imura N."/>
            <person name="Honda M."/>
            <person name="Etoh Y."/>
            <person name="Ikeda T."/>
            <person name="Sugitani W."/>
            <person name="Konno T."/>
            <person name="Kawano K."/>
            <person name="Kudo Y."/>
            <person name="Murakami K."/>
            <person name="Hayashi T."/>
            <person name="Nishi J."/>
        </authorList>
    </citation>
    <scope>NUCLEOTIDE SEQUENCE</scope>
    <source>
        <strain evidence="4">NIAH_Bird 25</strain>
    </source>
</reference>
<proteinExistence type="predicted"/>